<evidence type="ECO:0000313" key="3">
    <source>
        <dbReference type="Proteomes" id="UP000680638"/>
    </source>
</evidence>
<dbReference type="InterPro" id="IPR015947">
    <property type="entry name" value="PUA-like_sf"/>
</dbReference>
<dbReference type="PANTHER" id="PTHR39203">
    <property type="entry name" value="CYTOPLASMIC PROTEIN-RELATED"/>
    <property type="match status" value="1"/>
</dbReference>
<feature type="domain" description="ASCH" evidence="1">
    <location>
        <begin position="27"/>
        <end position="147"/>
    </location>
</feature>
<dbReference type="Gene3D" id="3.10.400.10">
    <property type="entry name" value="Sulfate adenylyltransferase"/>
    <property type="match status" value="1"/>
</dbReference>
<evidence type="ECO:0000259" key="1">
    <source>
        <dbReference type="SMART" id="SM01022"/>
    </source>
</evidence>
<evidence type="ECO:0000313" key="2">
    <source>
        <dbReference type="EMBL" id="GIO66161.1"/>
    </source>
</evidence>
<dbReference type="Pfam" id="PF04266">
    <property type="entry name" value="ASCH"/>
    <property type="match status" value="1"/>
</dbReference>
<dbReference type="PIRSF" id="PIRSF021320">
    <property type="entry name" value="DUF984"/>
    <property type="match status" value="1"/>
</dbReference>
<accession>A0ABQ4LSB9</accession>
<dbReference type="InterPro" id="IPR007374">
    <property type="entry name" value="ASCH_domain"/>
</dbReference>
<dbReference type="SUPFAM" id="SSF88697">
    <property type="entry name" value="PUA domain-like"/>
    <property type="match status" value="1"/>
</dbReference>
<proteinExistence type="predicted"/>
<sequence>MNEEAQAYWNEYWDKRGGEKPESVSAWPFGADPDQLARLVVDGIKTATCSALACYEAEGEPLPAVGDYSIILNAKDLPVAIIQTVEVNVMPMNEVPEDFAVAEGEGDRSYRYWREVHEQFFTKELNRLGLAFSDDIPLVCERFRLVDAKS</sequence>
<dbReference type="EMBL" id="BORW01000003">
    <property type="protein sequence ID" value="GIO66161.1"/>
    <property type="molecule type" value="Genomic_DNA"/>
</dbReference>
<dbReference type="RefSeq" id="WP_212948034.1">
    <property type="nucleotide sequence ID" value="NZ_BORW01000003.1"/>
</dbReference>
<organism evidence="2 3">
    <name type="scientific">Paenibacillus cookii</name>
    <dbReference type="NCBI Taxonomy" id="157839"/>
    <lineage>
        <taxon>Bacteria</taxon>
        <taxon>Bacillati</taxon>
        <taxon>Bacillota</taxon>
        <taxon>Bacilli</taxon>
        <taxon>Bacillales</taxon>
        <taxon>Paenibacillaceae</taxon>
        <taxon>Paenibacillus</taxon>
    </lineage>
</organism>
<dbReference type="Proteomes" id="UP000680638">
    <property type="component" value="Unassembled WGS sequence"/>
</dbReference>
<comment type="caution">
    <text evidence="2">The sequence shown here is derived from an EMBL/GenBank/DDBJ whole genome shotgun (WGS) entry which is preliminary data.</text>
</comment>
<reference evidence="2 3" key="1">
    <citation type="submission" date="2021-03" db="EMBL/GenBank/DDBJ databases">
        <title>Antimicrobial resistance genes in bacteria isolated from Japanese honey, and their potential for conferring macrolide and lincosamide resistance in the American foulbrood pathogen Paenibacillus larvae.</title>
        <authorList>
            <person name="Okamoto M."/>
            <person name="Kumagai M."/>
            <person name="Kanamori H."/>
            <person name="Takamatsu D."/>
        </authorList>
    </citation>
    <scope>NUCLEOTIDE SEQUENCE [LARGE SCALE GENOMIC DNA]</scope>
    <source>
        <strain evidence="2 3">J21TS3</strain>
    </source>
</reference>
<keyword evidence="3" id="KW-1185">Reference proteome</keyword>
<dbReference type="InterPro" id="IPR009326">
    <property type="entry name" value="DUF984"/>
</dbReference>
<name>A0ABQ4LSB9_9BACL</name>
<gene>
    <name evidence="2" type="ORF">J21TS3_09820</name>
</gene>
<dbReference type="CDD" id="cd06553">
    <property type="entry name" value="ASCH_Ef3133_like"/>
    <property type="match status" value="1"/>
</dbReference>
<protein>
    <recommendedName>
        <fullName evidence="1">ASCH domain-containing protein</fullName>
    </recommendedName>
</protein>
<dbReference type="PANTHER" id="PTHR39203:SF1">
    <property type="entry name" value="CYTOPLASMIC PROTEIN"/>
    <property type="match status" value="1"/>
</dbReference>
<dbReference type="SMART" id="SM01022">
    <property type="entry name" value="ASCH"/>
    <property type="match status" value="1"/>
</dbReference>